<evidence type="ECO:0000259" key="4">
    <source>
        <dbReference type="PROSITE" id="PS51737"/>
    </source>
</evidence>
<dbReference type="InterPro" id="IPR036162">
    <property type="entry name" value="Resolvase-like_N_sf"/>
</dbReference>
<dbReference type="PANTHER" id="PTHR30461">
    <property type="entry name" value="DNA-INVERTASE FROM LAMBDOID PROPHAGE"/>
    <property type="match status" value="1"/>
</dbReference>
<reference evidence="5 6" key="1">
    <citation type="submission" date="2016-11" db="EMBL/GenBank/DDBJ databases">
        <authorList>
            <person name="Jaros S."/>
            <person name="Januszkiewicz K."/>
            <person name="Wedrychowicz H."/>
        </authorList>
    </citation>
    <scope>NUCLEOTIDE SEQUENCE [LARGE SCALE GENOMIC DNA]</scope>
    <source>
        <strain evidence="5">NVI 5450</strain>
    </source>
</reference>
<sequence>MLTATIYKRQSTLRQHAKGDSNTRQTNSSDEYCTRNNLQVTEVLSDAGISGFTGENFATGELGFFIERVQAGEYQQGHTLVLEHLDRFSRADVDVAINRLTSITTAGVDIAITGLGKEERLLKKGMPLTDMLVVLLEFAQANDESAKKSERLKSVWVTKKQQAQQGIIITKRYPHWLDTKDGNFIIKEANAALVKEMFSLYISGESFMSIARILTDKDQDGSLIKFYPRSTTFKSTSVGAILKNHSVYGRLDTMDVNDYYPVIVSKEDFDLVQSIRYKKTNNQHTNNKYTIKSAAKKGVIKHLFSGLYICNTCNSSLQYNEGERAKLKTNPNWESLYRLRCMSAQLKSNGRCSGSYTLKARVIEQMLWEQMDNLMLYDAADEINTQQSIKKLGNEMASYDETFNTYNFMITSKYPVPTELAVDYKTASERVDLINQEIRTLEQQLKNTNNKSLLTYKELNSNDKRKQARRLVEHTIKSITVNWNKKPDAEFLVTLNNNQRYIIVNVDGKYKTVAKGLLLGF</sequence>
<evidence type="ECO:0000313" key="6">
    <source>
        <dbReference type="Proteomes" id="UP000183794"/>
    </source>
</evidence>
<keyword evidence="2" id="KW-0233">DNA recombination</keyword>
<evidence type="ECO:0000313" key="5">
    <source>
        <dbReference type="EMBL" id="SGZ16423.1"/>
    </source>
</evidence>
<dbReference type="Pfam" id="PF00239">
    <property type="entry name" value="Resolvase"/>
    <property type="match status" value="1"/>
</dbReference>
<dbReference type="Pfam" id="PF13408">
    <property type="entry name" value="Zn_ribbon_recom"/>
    <property type="match status" value="1"/>
</dbReference>
<dbReference type="GO" id="GO:0000150">
    <property type="term" value="F:DNA strand exchange activity"/>
    <property type="evidence" value="ECO:0007669"/>
    <property type="project" value="InterPro"/>
</dbReference>
<dbReference type="InterPro" id="IPR006119">
    <property type="entry name" value="Resolv_N"/>
</dbReference>
<proteinExistence type="predicted"/>
<keyword evidence="3" id="KW-0175">Coiled coil</keyword>
<feature type="domain" description="Recombinase" evidence="4">
    <location>
        <begin position="174"/>
        <end position="282"/>
    </location>
</feature>
<dbReference type="InterPro" id="IPR038109">
    <property type="entry name" value="DNA_bind_recomb_sf"/>
</dbReference>
<dbReference type="Proteomes" id="UP000183794">
    <property type="component" value="Unassembled WGS sequence"/>
</dbReference>
<dbReference type="PANTHER" id="PTHR30461:SF2">
    <property type="entry name" value="SERINE RECOMBINASE PINE-RELATED"/>
    <property type="match status" value="1"/>
</dbReference>
<dbReference type="SMART" id="SM00857">
    <property type="entry name" value="Resolvase"/>
    <property type="match status" value="1"/>
</dbReference>
<keyword evidence="1" id="KW-0238">DNA-binding</keyword>
<dbReference type="Pfam" id="PF07508">
    <property type="entry name" value="Recombinase"/>
    <property type="match status" value="1"/>
</dbReference>
<dbReference type="InterPro" id="IPR011109">
    <property type="entry name" value="DNA_bind_recombinase_dom"/>
</dbReference>
<feature type="coiled-coil region" evidence="3">
    <location>
        <begin position="424"/>
        <end position="451"/>
    </location>
</feature>
<dbReference type="EMBL" id="FPLD01000129">
    <property type="protein sequence ID" value="SGZ16423.1"/>
    <property type="molecule type" value="Genomic_DNA"/>
</dbReference>
<protein>
    <submittedName>
        <fullName evidence="5">Gp53 phage protein</fullName>
    </submittedName>
</protein>
<dbReference type="InterPro" id="IPR025827">
    <property type="entry name" value="Zn_ribbon_recom_dom"/>
</dbReference>
<dbReference type="Gene3D" id="3.40.50.1390">
    <property type="entry name" value="Resolvase, N-terminal catalytic domain"/>
    <property type="match status" value="1"/>
</dbReference>
<organism evidence="5 6">
    <name type="scientific">Moritella viscosa</name>
    <dbReference type="NCBI Taxonomy" id="80854"/>
    <lineage>
        <taxon>Bacteria</taxon>
        <taxon>Pseudomonadati</taxon>
        <taxon>Pseudomonadota</taxon>
        <taxon>Gammaproteobacteria</taxon>
        <taxon>Alteromonadales</taxon>
        <taxon>Moritellaceae</taxon>
        <taxon>Moritella</taxon>
    </lineage>
</organism>
<dbReference type="CDD" id="cd00338">
    <property type="entry name" value="Ser_Recombinase"/>
    <property type="match status" value="1"/>
</dbReference>
<gene>
    <name evidence="5" type="ORF">NVI5450_4316</name>
</gene>
<dbReference type="GO" id="GO:0003677">
    <property type="term" value="F:DNA binding"/>
    <property type="evidence" value="ECO:0007669"/>
    <property type="project" value="UniProtKB-KW"/>
</dbReference>
<evidence type="ECO:0000256" key="1">
    <source>
        <dbReference type="ARBA" id="ARBA00023125"/>
    </source>
</evidence>
<dbReference type="AlphaFoldDB" id="A0A1L0AJM4"/>
<name>A0A1L0AJM4_9GAMM</name>
<dbReference type="PROSITE" id="PS51737">
    <property type="entry name" value="RECOMBINASE_DNA_BIND"/>
    <property type="match status" value="1"/>
</dbReference>
<dbReference type="Gene3D" id="3.90.1750.20">
    <property type="entry name" value="Putative Large Serine Recombinase, Chain B, Domain 2"/>
    <property type="match status" value="1"/>
</dbReference>
<dbReference type="InterPro" id="IPR050639">
    <property type="entry name" value="SSR_resolvase"/>
</dbReference>
<dbReference type="RefSeq" id="WP_075518455.1">
    <property type="nucleotide sequence ID" value="NZ_FPLD01000129.1"/>
</dbReference>
<evidence type="ECO:0000256" key="3">
    <source>
        <dbReference type="SAM" id="Coils"/>
    </source>
</evidence>
<evidence type="ECO:0000256" key="2">
    <source>
        <dbReference type="ARBA" id="ARBA00023172"/>
    </source>
</evidence>
<dbReference type="SUPFAM" id="SSF53041">
    <property type="entry name" value="Resolvase-like"/>
    <property type="match status" value="1"/>
</dbReference>
<accession>A0A1L0AJM4</accession>